<dbReference type="AlphaFoldDB" id="A0A179DJS9"/>
<dbReference type="SUPFAM" id="SSF55961">
    <property type="entry name" value="Bet v1-like"/>
    <property type="match status" value="1"/>
</dbReference>
<dbReference type="InterPro" id="IPR023393">
    <property type="entry name" value="START-like_dom_sf"/>
</dbReference>
<dbReference type="Gene3D" id="3.30.530.20">
    <property type="match status" value="1"/>
</dbReference>
<protein>
    <recommendedName>
        <fullName evidence="2">Activator of Hsp90 ATPase homologue 1/2-like C-terminal domain-containing protein</fullName>
    </recommendedName>
</protein>
<dbReference type="RefSeq" id="WP_068822000.1">
    <property type="nucleotide sequence ID" value="NZ_LWHJ01000022.1"/>
</dbReference>
<feature type="domain" description="Activator of Hsp90 ATPase homologue 1/2-like C-terminal" evidence="2">
    <location>
        <begin position="11"/>
        <end position="113"/>
    </location>
</feature>
<organism evidence="3 4">
    <name type="scientific">Pedobacter psychrophilus</name>
    <dbReference type="NCBI Taxonomy" id="1826909"/>
    <lineage>
        <taxon>Bacteria</taxon>
        <taxon>Pseudomonadati</taxon>
        <taxon>Bacteroidota</taxon>
        <taxon>Sphingobacteriia</taxon>
        <taxon>Sphingobacteriales</taxon>
        <taxon>Sphingobacteriaceae</taxon>
        <taxon>Pedobacter</taxon>
    </lineage>
</organism>
<comment type="caution">
    <text evidence="3">The sequence shown here is derived from an EMBL/GenBank/DDBJ whole genome shotgun (WGS) entry which is preliminary data.</text>
</comment>
<dbReference type="Proteomes" id="UP000078459">
    <property type="component" value="Unassembled WGS sequence"/>
</dbReference>
<keyword evidence="4" id="KW-1185">Reference proteome</keyword>
<dbReference type="STRING" id="1826909.A5893_07470"/>
<evidence type="ECO:0000259" key="2">
    <source>
        <dbReference type="Pfam" id="PF08327"/>
    </source>
</evidence>
<evidence type="ECO:0000313" key="4">
    <source>
        <dbReference type="Proteomes" id="UP000078459"/>
    </source>
</evidence>
<dbReference type="EMBL" id="LWHJ01000022">
    <property type="protein sequence ID" value="OAQ40769.1"/>
    <property type="molecule type" value="Genomic_DNA"/>
</dbReference>
<dbReference type="OrthoDB" id="384974at2"/>
<evidence type="ECO:0000256" key="1">
    <source>
        <dbReference type="ARBA" id="ARBA00006817"/>
    </source>
</evidence>
<accession>A0A179DJS9</accession>
<proteinExistence type="inferred from homology"/>
<name>A0A179DJS9_9SPHI</name>
<comment type="similarity">
    <text evidence="1">Belongs to the AHA1 family.</text>
</comment>
<evidence type="ECO:0000313" key="3">
    <source>
        <dbReference type="EMBL" id="OAQ40769.1"/>
    </source>
</evidence>
<reference evidence="3 4" key="1">
    <citation type="submission" date="2016-04" db="EMBL/GenBank/DDBJ databases">
        <authorList>
            <person name="Evans L.H."/>
            <person name="Alamgir A."/>
            <person name="Owens N."/>
            <person name="Weber N.D."/>
            <person name="Virtaneva K."/>
            <person name="Barbian K."/>
            <person name="Babar A."/>
            <person name="Rosenke K."/>
        </authorList>
    </citation>
    <scope>NUCLEOTIDE SEQUENCE [LARGE SCALE GENOMIC DNA]</scope>
    <source>
        <strain evidence="3 4">CCM 8644</strain>
    </source>
</reference>
<dbReference type="Pfam" id="PF08327">
    <property type="entry name" value="AHSA1"/>
    <property type="match status" value="1"/>
</dbReference>
<sequence>MKKLEFKISINADREKVWDALWADANYRRWTSIFSETSHAKSDWKEGSEILFLDKDENGMYSLIEKLDKPSEMKFKHLGELKKGEKLKGDWSEAIEQYQLFDEDGKTDLLISVDSNEEFADFFEKTFPNSLQIVKEISES</sequence>
<dbReference type="InterPro" id="IPR013538">
    <property type="entry name" value="ASHA1/2-like_C"/>
</dbReference>
<gene>
    <name evidence="3" type="ORF">A5893_07470</name>
</gene>
<reference evidence="3 4" key="2">
    <citation type="submission" date="2016-06" db="EMBL/GenBank/DDBJ databases">
        <title>Pedobacter psychrophilus sp. nov., isolated from Antarctic fragmentary rock.</title>
        <authorList>
            <person name="Svec P."/>
        </authorList>
    </citation>
    <scope>NUCLEOTIDE SEQUENCE [LARGE SCALE GENOMIC DNA]</scope>
    <source>
        <strain evidence="3 4">CCM 8644</strain>
    </source>
</reference>